<evidence type="ECO:0000313" key="2">
    <source>
        <dbReference type="Proteomes" id="UP000033163"/>
    </source>
</evidence>
<sequence>MKIKARQTDRLGRRVRLLLCLCLGLTLYSAGSAFPAELSATGTRVTVTQAVSQPSLPLLEMKWMASPDSVQDFARLTINKLSADPPFTSWKNAGTEYYPLGPGTHSWLVNVMDGEQRIGYLIITAKDQGGYMLSEYGAGSYGLPYSLQDLRQFLAQQELIPSNLSGQLELTALYAPLLPLWKLTIDNKTLYINASVLQVLPWSISKAEDMLHAKSAAAGAISSLEPGLAPLPAYQTGGQDDPYADLLWLSAPPLAPLSGNQFALALASGGSLAFQSPGRNDAFGGPFMITGCQNWGLSASGTGTASGGAAIVYAASGPEGKRYLPLAVLLDSGTLHTLTKERSRTTLGSAPGAVPPRK</sequence>
<dbReference type="HOGENOM" id="CLU_063028_0_0_9"/>
<evidence type="ECO:0000313" key="1">
    <source>
        <dbReference type="EMBL" id="CQR55019.1"/>
    </source>
</evidence>
<dbReference type="Proteomes" id="UP000033163">
    <property type="component" value="Chromosome I"/>
</dbReference>
<gene>
    <name evidence="1" type="ORF">PRIO_2615</name>
</gene>
<dbReference type="EMBL" id="LN831776">
    <property type="protein sequence ID" value="CQR55019.1"/>
    <property type="molecule type" value="Genomic_DNA"/>
</dbReference>
<dbReference type="STRING" id="483937.AMQ84_00455"/>
<name>A0A0E4HA66_9BACL</name>
<proteinExistence type="predicted"/>
<organism evidence="1 2">
    <name type="scientific">Paenibacillus riograndensis SBR5</name>
    <dbReference type="NCBI Taxonomy" id="1073571"/>
    <lineage>
        <taxon>Bacteria</taxon>
        <taxon>Bacillati</taxon>
        <taxon>Bacillota</taxon>
        <taxon>Bacilli</taxon>
        <taxon>Bacillales</taxon>
        <taxon>Paenibacillaceae</taxon>
        <taxon>Paenibacillus</taxon>
        <taxon>Paenibacillus sonchi group</taxon>
    </lineage>
</organism>
<dbReference type="AlphaFoldDB" id="A0A0E4HA66"/>
<accession>A0A0E4HA66</accession>
<dbReference type="RefSeq" id="WP_020433583.1">
    <property type="nucleotide sequence ID" value="NZ_AGBD01001723.1"/>
</dbReference>
<dbReference type="KEGG" id="pri:PRIO_2615"/>
<reference evidence="2" key="1">
    <citation type="submission" date="2015-03" db="EMBL/GenBank/DDBJ databases">
        <authorList>
            <person name="Wibberg D."/>
        </authorList>
    </citation>
    <scope>NUCLEOTIDE SEQUENCE [LARGE SCALE GENOMIC DNA]</scope>
</reference>
<protein>
    <submittedName>
        <fullName evidence="1">Uncharacterized protein</fullName>
    </submittedName>
</protein>
<dbReference type="PATRIC" id="fig|1073571.4.peg.2786"/>